<gene>
    <name evidence="1" type="ORF">Q8A67_022845</name>
</gene>
<sequence>MGVVMANDLARHFNLTGRHGKRSLRALRLFDIVHICLKQNPLLKRVSKKDVETALGKWFVNARDRDGNRALRAQRDLERRRETEWLAHAQE</sequence>
<proteinExistence type="predicted"/>
<evidence type="ECO:0000313" key="2">
    <source>
        <dbReference type="Proteomes" id="UP001187343"/>
    </source>
</evidence>
<organism evidence="1 2">
    <name type="scientific">Cirrhinus molitorella</name>
    <name type="common">mud carp</name>
    <dbReference type="NCBI Taxonomy" id="172907"/>
    <lineage>
        <taxon>Eukaryota</taxon>
        <taxon>Metazoa</taxon>
        <taxon>Chordata</taxon>
        <taxon>Craniata</taxon>
        <taxon>Vertebrata</taxon>
        <taxon>Euteleostomi</taxon>
        <taxon>Actinopterygii</taxon>
        <taxon>Neopterygii</taxon>
        <taxon>Teleostei</taxon>
        <taxon>Ostariophysi</taxon>
        <taxon>Cypriniformes</taxon>
        <taxon>Cyprinidae</taxon>
        <taxon>Labeoninae</taxon>
        <taxon>Labeonini</taxon>
        <taxon>Cirrhinus</taxon>
    </lineage>
</organism>
<protein>
    <submittedName>
        <fullName evidence="1">Uncharacterized protein</fullName>
    </submittedName>
</protein>
<name>A0AA88PGE6_9TELE</name>
<evidence type="ECO:0000313" key="1">
    <source>
        <dbReference type="EMBL" id="KAK2872948.1"/>
    </source>
</evidence>
<accession>A0AA88PGE6</accession>
<dbReference type="AlphaFoldDB" id="A0AA88PGE6"/>
<reference evidence="1" key="1">
    <citation type="submission" date="2023-08" db="EMBL/GenBank/DDBJ databases">
        <title>Chromosome-level Genome Assembly of mud carp (Cirrhinus molitorella).</title>
        <authorList>
            <person name="Liu H."/>
        </authorList>
    </citation>
    <scope>NUCLEOTIDE SEQUENCE</scope>
    <source>
        <strain evidence="1">Prfri</strain>
        <tissue evidence="1">Muscle</tissue>
    </source>
</reference>
<keyword evidence="2" id="KW-1185">Reference proteome</keyword>
<dbReference type="Proteomes" id="UP001187343">
    <property type="component" value="Unassembled WGS sequence"/>
</dbReference>
<dbReference type="EMBL" id="JAUYZG010000022">
    <property type="protein sequence ID" value="KAK2872948.1"/>
    <property type="molecule type" value="Genomic_DNA"/>
</dbReference>
<comment type="caution">
    <text evidence="1">The sequence shown here is derived from an EMBL/GenBank/DDBJ whole genome shotgun (WGS) entry which is preliminary data.</text>
</comment>